<feature type="domain" description="Response regulatory" evidence="8">
    <location>
        <begin position="3"/>
        <end position="116"/>
    </location>
</feature>
<dbReference type="Pfam" id="PF00072">
    <property type="entry name" value="Response_reg"/>
    <property type="match status" value="1"/>
</dbReference>
<dbReference type="EMBL" id="JAOQIO010000038">
    <property type="protein sequence ID" value="MCU6793086.1"/>
    <property type="molecule type" value="Genomic_DNA"/>
</dbReference>
<dbReference type="PANTHER" id="PTHR48111:SF67">
    <property type="entry name" value="TRANSCRIPTIONAL REGULATORY PROTEIN TCTD"/>
    <property type="match status" value="1"/>
</dbReference>
<dbReference type="InterPro" id="IPR039420">
    <property type="entry name" value="WalR-like"/>
</dbReference>
<keyword evidence="1 6" id="KW-0597">Phosphoprotein</keyword>
<feature type="DNA-binding region" description="OmpR/PhoB-type" evidence="7">
    <location>
        <begin position="126"/>
        <end position="225"/>
    </location>
</feature>
<dbReference type="Gene3D" id="1.10.10.10">
    <property type="entry name" value="Winged helix-like DNA-binding domain superfamily/Winged helix DNA-binding domain"/>
    <property type="match status" value="1"/>
</dbReference>
<dbReference type="CDD" id="cd00383">
    <property type="entry name" value="trans_reg_C"/>
    <property type="match status" value="1"/>
</dbReference>
<evidence type="ECO:0000256" key="1">
    <source>
        <dbReference type="ARBA" id="ARBA00022553"/>
    </source>
</evidence>
<evidence type="ECO:0000256" key="4">
    <source>
        <dbReference type="ARBA" id="ARBA00023125"/>
    </source>
</evidence>
<dbReference type="Gene3D" id="3.40.50.2300">
    <property type="match status" value="1"/>
</dbReference>
<evidence type="ECO:0000259" key="9">
    <source>
        <dbReference type="PROSITE" id="PS51755"/>
    </source>
</evidence>
<accession>A0ABT2UG19</accession>
<dbReference type="InterPro" id="IPR001867">
    <property type="entry name" value="OmpR/PhoB-type_DNA-bd"/>
</dbReference>
<protein>
    <submittedName>
        <fullName evidence="10">Response regulator transcription factor</fullName>
    </submittedName>
</protein>
<dbReference type="SMART" id="SM00448">
    <property type="entry name" value="REC"/>
    <property type="match status" value="1"/>
</dbReference>
<gene>
    <name evidence="10" type="ORF">OB236_13250</name>
</gene>
<dbReference type="InterPro" id="IPR001789">
    <property type="entry name" value="Sig_transdc_resp-reg_receiver"/>
</dbReference>
<evidence type="ECO:0000256" key="5">
    <source>
        <dbReference type="ARBA" id="ARBA00023163"/>
    </source>
</evidence>
<organism evidence="10 11">
    <name type="scientific">Paenibacillus baimaensis</name>
    <dbReference type="NCBI Taxonomy" id="2982185"/>
    <lineage>
        <taxon>Bacteria</taxon>
        <taxon>Bacillati</taxon>
        <taxon>Bacillota</taxon>
        <taxon>Bacilli</taxon>
        <taxon>Bacillales</taxon>
        <taxon>Paenibacillaceae</taxon>
        <taxon>Paenibacillus</taxon>
    </lineage>
</organism>
<dbReference type="SUPFAM" id="SSF52172">
    <property type="entry name" value="CheY-like"/>
    <property type="match status" value="1"/>
</dbReference>
<feature type="domain" description="OmpR/PhoB-type" evidence="9">
    <location>
        <begin position="126"/>
        <end position="225"/>
    </location>
</feature>
<keyword evidence="2" id="KW-0902">Two-component regulatory system</keyword>
<dbReference type="Pfam" id="PF00486">
    <property type="entry name" value="Trans_reg_C"/>
    <property type="match status" value="1"/>
</dbReference>
<sequence length="225" mass="25594">MKQILLIEDDTVISMVLKAYLDREGYSVRQAYSCREAISAFQSKTPELVLLDLGLPDGDGLTLLAYIRERSACPVIILTALSDLTHKLEGLNQGADDYISKPFIGEEVIARVNAVLRRSSHSFKQAEVQHYGSLRVNYKAHSVHLNEEELKFTPKDLDLLFYLLQHPNQTLSREQLIEGVWVYDYEGSDRAVDMAINRVRQALRNWNPLEGEIVTIRGMGYQARV</sequence>
<dbReference type="Gene3D" id="6.10.250.690">
    <property type="match status" value="1"/>
</dbReference>
<evidence type="ECO:0000313" key="10">
    <source>
        <dbReference type="EMBL" id="MCU6793086.1"/>
    </source>
</evidence>
<proteinExistence type="predicted"/>
<evidence type="ECO:0000256" key="6">
    <source>
        <dbReference type="PROSITE-ProRule" id="PRU00169"/>
    </source>
</evidence>
<dbReference type="SMART" id="SM00862">
    <property type="entry name" value="Trans_reg_C"/>
    <property type="match status" value="1"/>
</dbReference>
<dbReference type="PANTHER" id="PTHR48111">
    <property type="entry name" value="REGULATOR OF RPOS"/>
    <property type="match status" value="1"/>
</dbReference>
<keyword evidence="11" id="KW-1185">Reference proteome</keyword>
<feature type="modified residue" description="4-aspartylphosphate" evidence="6">
    <location>
        <position position="52"/>
    </location>
</feature>
<dbReference type="InterPro" id="IPR036388">
    <property type="entry name" value="WH-like_DNA-bd_sf"/>
</dbReference>
<evidence type="ECO:0000256" key="2">
    <source>
        <dbReference type="ARBA" id="ARBA00023012"/>
    </source>
</evidence>
<keyword evidence="5" id="KW-0804">Transcription</keyword>
<name>A0ABT2UG19_9BACL</name>
<evidence type="ECO:0000313" key="11">
    <source>
        <dbReference type="Proteomes" id="UP001652445"/>
    </source>
</evidence>
<dbReference type="Proteomes" id="UP001652445">
    <property type="component" value="Unassembled WGS sequence"/>
</dbReference>
<evidence type="ECO:0000256" key="7">
    <source>
        <dbReference type="PROSITE-ProRule" id="PRU01091"/>
    </source>
</evidence>
<keyword evidence="3" id="KW-0805">Transcription regulation</keyword>
<keyword evidence="4 7" id="KW-0238">DNA-binding</keyword>
<evidence type="ECO:0000256" key="3">
    <source>
        <dbReference type="ARBA" id="ARBA00023015"/>
    </source>
</evidence>
<reference evidence="10 11" key="1">
    <citation type="submission" date="2022-09" db="EMBL/GenBank/DDBJ databases">
        <authorList>
            <person name="Han X.L."/>
            <person name="Wang Q."/>
            <person name="Lu T."/>
        </authorList>
    </citation>
    <scope>NUCLEOTIDE SEQUENCE [LARGE SCALE GENOMIC DNA]</scope>
    <source>
        <strain evidence="10 11">WQ 127069</strain>
    </source>
</reference>
<comment type="caution">
    <text evidence="10">The sequence shown here is derived from an EMBL/GenBank/DDBJ whole genome shotgun (WGS) entry which is preliminary data.</text>
</comment>
<dbReference type="RefSeq" id="WP_262684400.1">
    <property type="nucleotide sequence ID" value="NZ_JAOQIO010000038.1"/>
</dbReference>
<dbReference type="PROSITE" id="PS51755">
    <property type="entry name" value="OMPR_PHOB"/>
    <property type="match status" value="1"/>
</dbReference>
<evidence type="ECO:0000259" key="8">
    <source>
        <dbReference type="PROSITE" id="PS50110"/>
    </source>
</evidence>
<dbReference type="PROSITE" id="PS50110">
    <property type="entry name" value="RESPONSE_REGULATORY"/>
    <property type="match status" value="1"/>
</dbReference>
<dbReference type="InterPro" id="IPR011006">
    <property type="entry name" value="CheY-like_superfamily"/>
</dbReference>